<proteinExistence type="predicted"/>
<protein>
    <submittedName>
        <fullName evidence="1">Uncharacterized protein</fullName>
    </submittedName>
</protein>
<evidence type="ECO:0000313" key="2">
    <source>
        <dbReference type="Proteomes" id="UP000821845"/>
    </source>
</evidence>
<organism evidence="1 2">
    <name type="scientific">Hyalomma asiaticum</name>
    <name type="common">Tick</name>
    <dbReference type="NCBI Taxonomy" id="266040"/>
    <lineage>
        <taxon>Eukaryota</taxon>
        <taxon>Metazoa</taxon>
        <taxon>Ecdysozoa</taxon>
        <taxon>Arthropoda</taxon>
        <taxon>Chelicerata</taxon>
        <taxon>Arachnida</taxon>
        <taxon>Acari</taxon>
        <taxon>Parasitiformes</taxon>
        <taxon>Ixodida</taxon>
        <taxon>Ixodoidea</taxon>
        <taxon>Ixodidae</taxon>
        <taxon>Hyalomminae</taxon>
        <taxon>Hyalomma</taxon>
    </lineage>
</organism>
<dbReference type="EMBL" id="CM023485">
    <property type="protein sequence ID" value="KAH6930964.1"/>
    <property type="molecule type" value="Genomic_DNA"/>
</dbReference>
<sequence>MHAQSPERQLSLDSRRSKSIEEREEEYEKARARIFNQDEGVGDSPASRSSQEELQWSGDNRPWSSTDSDSSDRRRHLGARLLLAPKTAEGVAQGEPLAGGKYYSVLTKGGPGGPAVTKASSFGGVSLLHRDSSLTEARNAALMQIKSDSFNVSSLPTVVQAPPPVATSPAEAPSLSSAVPETAAPTGPQVVEEASPVAPAPVPPPPPAVTAAPHAPRPQLYVAQLPWGAAPREAGALSLPPVWPLAGPSVLDAASLAPTGLLLNPQAVAGVPLVSPDMAGGLVQGVRPRGGPGPLGGGGLLLSPLAPPRGPVPAHPHHHHHQHHHHPHQQQQPPQQLVYLPCVQPPTSLEARKPGLLDTQGPIYYVQPAPLTTCGRNYVSSVPEAHANPQLGLAAAGPQAGALIAGSPVGAGSYPVWGYYAPPMAGLSNGAAEAGPPPPTAFLGTFAAPLTGQGEPYHQHHHHHAPPQSAGPPHSQHQQLVPMYLVATSPPAVPPHQQPPPPASLPLRYLRPQTPPASTAQAQQQPLVGYALCSAGPPVVPPQHPLPPMVTAFQSLVPCVAARPVASNAAGANRASLVGPASFAVGLPACGMAKSGTPFVGMGAPTHPAAAQYGDGSAGERGPSGGDASSMGWRMGSLAGLADGTKWKVLDIAAK</sequence>
<dbReference type="Proteomes" id="UP000821845">
    <property type="component" value="Chromosome 5"/>
</dbReference>
<accession>A0ACB7SB08</accession>
<reference evidence="1" key="1">
    <citation type="submission" date="2020-05" db="EMBL/GenBank/DDBJ databases">
        <title>Large-scale comparative analyses of tick genomes elucidate their genetic diversity and vector capacities.</title>
        <authorList>
            <person name="Jia N."/>
            <person name="Wang J."/>
            <person name="Shi W."/>
            <person name="Du L."/>
            <person name="Sun Y."/>
            <person name="Zhan W."/>
            <person name="Jiang J."/>
            <person name="Wang Q."/>
            <person name="Zhang B."/>
            <person name="Ji P."/>
            <person name="Sakyi L.B."/>
            <person name="Cui X."/>
            <person name="Yuan T."/>
            <person name="Jiang B."/>
            <person name="Yang W."/>
            <person name="Lam T.T.-Y."/>
            <person name="Chang Q."/>
            <person name="Ding S."/>
            <person name="Wang X."/>
            <person name="Zhu J."/>
            <person name="Ruan X."/>
            <person name="Zhao L."/>
            <person name="Wei J."/>
            <person name="Que T."/>
            <person name="Du C."/>
            <person name="Cheng J."/>
            <person name="Dai P."/>
            <person name="Han X."/>
            <person name="Huang E."/>
            <person name="Gao Y."/>
            <person name="Liu J."/>
            <person name="Shao H."/>
            <person name="Ye R."/>
            <person name="Li L."/>
            <person name="Wei W."/>
            <person name="Wang X."/>
            <person name="Wang C."/>
            <person name="Yang T."/>
            <person name="Huo Q."/>
            <person name="Li W."/>
            <person name="Guo W."/>
            <person name="Chen H."/>
            <person name="Zhou L."/>
            <person name="Ni X."/>
            <person name="Tian J."/>
            <person name="Zhou Y."/>
            <person name="Sheng Y."/>
            <person name="Liu T."/>
            <person name="Pan Y."/>
            <person name="Xia L."/>
            <person name="Li J."/>
            <person name="Zhao F."/>
            <person name="Cao W."/>
        </authorList>
    </citation>
    <scope>NUCLEOTIDE SEQUENCE</scope>
    <source>
        <strain evidence="1">Hyas-2018</strain>
    </source>
</reference>
<gene>
    <name evidence="1" type="ORF">HPB50_021078</name>
</gene>
<name>A0ACB7SB08_HYAAI</name>
<keyword evidence="2" id="KW-1185">Reference proteome</keyword>
<comment type="caution">
    <text evidence="1">The sequence shown here is derived from an EMBL/GenBank/DDBJ whole genome shotgun (WGS) entry which is preliminary data.</text>
</comment>
<evidence type="ECO:0000313" key="1">
    <source>
        <dbReference type="EMBL" id="KAH6930964.1"/>
    </source>
</evidence>